<evidence type="ECO:0000256" key="1">
    <source>
        <dbReference type="PROSITE-ProRule" id="PRU10137"/>
    </source>
</evidence>
<dbReference type="Proteomes" id="UP000005156">
    <property type="component" value="Unassembled WGS sequence"/>
</dbReference>
<feature type="domain" description="Resolvase/invertase-type recombinase catalytic" evidence="2">
    <location>
        <begin position="63"/>
        <end position="87"/>
    </location>
</feature>
<dbReference type="Pfam" id="PF12728">
    <property type="entry name" value="HTH_17"/>
    <property type="match status" value="1"/>
</dbReference>
<proteinExistence type="predicted"/>
<keyword evidence="4" id="KW-1185">Reference proteome</keyword>
<name>F3QM43_9BURK</name>
<dbReference type="GO" id="GO:0000150">
    <property type="term" value="F:DNA strand exchange activity"/>
    <property type="evidence" value="ECO:0007669"/>
    <property type="project" value="InterPro"/>
</dbReference>
<dbReference type="InterPro" id="IPR006118">
    <property type="entry name" value="Recombinase_CS"/>
</dbReference>
<feature type="active site" description="O-(5'-phospho-DNA)-serine intermediate" evidence="1">
    <location>
        <position position="71"/>
    </location>
</feature>
<comment type="caution">
    <text evidence="3">The sequence shown here is derived from an EMBL/GenBank/DDBJ whole genome shotgun (WGS) entry which is preliminary data.</text>
</comment>
<dbReference type="SUPFAM" id="SSF46955">
    <property type="entry name" value="Putative DNA-binding domain"/>
    <property type="match status" value="1"/>
</dbReference>
<evidence type="ECO:0000313" key="4">
    <source>
        <dbReference type="Proteomes" id="UP000005156"/>
    </source>
</evidence>
<dbReference type="InterPro" id="IPR009061">
    <property type="entry name" value="DNA-bd_dom_put_sf"/>
</dbReference>
<dbReference type="AlphaFoldDB" id="F3QM43"/>
<gene>
    <name evidence="3" type="ORF">HMPREF9439_02020</name>
</gene>
<dbReference type="PROSITE" id="PS51736">
    <property type="entry name" value="RECOMBINASES_3"/>
    <property type="match status" value="1"/>
</dbReference>
<sequence length="87" mass="9954">MKEIHNLMTIGEVAGSFGVCVATVRRWCKNGKFARVIRTMGNQRRFDPDEVHEMLHPNSDKRIVVGYARVSSYDQRSDLTAQAERLC</sequence>
<dbReference type="eggNOG" id="COG2452">
    <property type="taxonomic scope" value="Bacteria"/>
</dbReference>
<dbReference type="InterPro" id="IPR041657">
    <property type="entry name" value="HTH_17"/>
</dbReference>
<dbReference type="InterPro" id="IPR006119">
    <property type="entry name" value="Resolv_N"/>
</dbReference>
<evidence type="ECO:0000313" key="3">
    <source>
        <dbReference type="EMBL" id="EGG52350.1"/>
    </source>
</evidence>
<organism evidence="3 4">
    <name type="scientific">Parasutterella excrementihominis YIT 11859</name>
    <dbReference type="NCBI Taxonomy" id="762966"/>
    <lineage>
        <taxon>Bacteria</taxon>
        <taxon>Pseudomonadati</taxon>
        <taxon>Pseudomonadota</taxon>
        <taxon>Betaproteobacteria</taxon>
        <taxon>Burkholderiales</taxon>
        <taxon>Sutterellaceae</taxon>
        <taxon>Parasutterella</taxon>
    </lineage>
</organism>
<evidence type="ECO:0000259" key="2">
    <source>
        <dbReference type="PROSITE" id="PS51736"/>
    </source>
</evidence>
<dbReference type="PROSITE" id="PS00397">
    <property type="entry name" value="RECOMBINASES_1"/>
    <property type="match status" value="1"/>
</dbReference>
<dbReference type="GO" id="GO:0003677">
    <property type="term" value="F:DNA binding"/>
    <property type="evidence" value="ECO:0007669"/>
    <property type="project" value="InterPro"/>
</dbReference>
<reference evidence="3 4" key="1">
    <citation type="submission" date="2011-02" db="EMBL/GenBank/DDBJ databases">
        <authorList>
            <person name="Weinstock G."/>
            <person name="Sodergren E."/>
            <person name="Clifton S."/>
            <person name="Fulton L."/>
            <person name="Fulton B."/>
            <person name="Courtney L."/>
            <person name="Fronick C."/>
            <person name="Harrison M."/>
            <person name="Strong C."/>
            <person name="Farmer C."/>
            <person name="Delahaunty K."/>
            <person name="Markovic C."/>
            <person name="Hall O."/>
            <person name="Minx P."/>
            <person name="Tomlinson C."/>
            <person name="Mitreva M."/>
            <person name="Hou S."/>
            <person name="Chen J."/>
            <person name="Wollam A."/>
            <person name="Pepin K.H."/>
            <person name="Johnson M."/>
            <person name="Bhonagiri V."/>
            <person name="Zhang X."/>
            <person name="Suruliraj S."/>
            <person name="Warren W."/>
            <person name="Chinwalla A."/>
            <person name="Mardis E.R."/>
            <person name="Wilson R.K."/>
        </authorList>
    </citation>
    <scope>NUCLEOTIDE SEQUENCE [LARGE SCALE GENOMIC DNA]</scope>
    <source>
        <strain evidence="3 4">YIT 11859</strain>
    </source>
</reference>
<dbReference type="HOGENOM" id="CLU_2480526_0_0_4"/>
<dbReference type="EMBL" id="AFBP01000070">
    <property type="protein sequence ID" value="EGG52350.1"/>
    <property type="molecule type" value="Genomic_DNA"/>
</dbReference>
<protein>
    <submittedName>
        <fullName evidence="3">Transcriptional regulator, MerR family</fullName>
    </submittedName>
</protein>
<accession>F3QM43</accession>
<dbReference type="RefSeq" id="WP_008864623.1">
    <property type="nucleotide sequence ID" value="NZ_GL883740.1"/>
</dbReference>
<dbReference type="GeneID" id="65426686"/>
<dbReference type="Gene3D" id="1.10.1660.10">
    <property type="match status" value="1"/>
</dbReference>